<evidence type="ECO:0000256" key="2">
    <source>
        <dbReference type="ARBA" id="ARBA00022803"/>
    </source>
</evidence>
<dbReference type="InterPro" id="IPR051012">
    <property type="entry name" value="CellSynth/LPSAsmb/PSIAsmb"/>
</dbReference>
<dbReference type="InterPro" id="IPR019734">
    <property type="entry name" value="TPR_rpt"/>
</dbReference>
<feature type="compositionally biased region" description="Basic residues" evidence="3">
    <location>
        <begin position="49"/>
        <end position="63"/>
    </location>
</feature>
<dbReference type="PANTHER" id="PTHR45586:SF1">
    <property type="entry name" value="LIPOPOLYSACCHARIDE ASSEMBLY PROTEIN B"/>
    <property type="match status" value="1"/>
</dbReference>
<accession>A0A381RNL2</accession>
<dbReference type="Pfam" id="PF13181">
    <property type="entry name" value="TPR_8"/>
    <property type="match status" value="3"/>
</dbReference>
<evidence type="ECO:0000256" key="4">
    <source>
        <dbReference type="SAM" id="Phobius"/>
    </source>
</evidence>
<keyword evidence="4" id="KW-1133">Transmembrane helix</keyword>
<dbReference type="Gene3D" id="1.25.40.10">
    <property type="entry name" value="Tetratricopeptide repeat domain"/>
    <property type="match status" value="2"/>
</dbReference>
<sequence>MSEHCIFAIEVFALSKTVRGTVYLLALLFIMSSLTGSVYAVPIAAVQKKQTKKKKSSPKKSSSKKSGSSNQSSKRAQAKKYIDRGKKRIKQKNYAGALSDFKKAHKLVPTKTTQNYIKKLTPMVASAKKKAASKPKTSVASAPAVKPKSPYKLSDSIYKLTNEMETSTRKMRSARMALKPLDTRSADEVHRQRLETIKAVAANRPEDRRAQRDLALQHETGGRFNEAKDIYLRLIAMEPNVADHHFFLGSLYTRMGQTNNAQFAFREALQLDPNHQLTMEELSRYGGKSSTKSMASDLIQEVSKKQPNGQAQLLKDVRTSLDKGDYDEVLRLASEHSSRFSQSASLIFMKGQAQEATGDLESAKKTYKQSMTIDQSDPRGGIALGDLYFGQGNYLYAAITYESVLPRDPMNVSLRNKHGLSYYRAFEWGKAASAWEEMLGYAPNHLEVRMLLPEVYYIMSLEYDRTGFTDLSRRAFANALSVNPNSSAWLVNALKTAGEFYRENGMFRLSLRAYQDAMEIVPSDVDAYNGLGATFWYMGEKQMAVAAWEKSLSIRSDDNAAKGWLLLANRSTD</sequence>
<gene>
    <name evidence="5" type="ORF">METZ01_LOCUS46319</name>
</gene>
<dbReference type="AlphaFoldDB" id="A0A381RNL2"/>
<keyword evidence="4" id="KW-0812">Transmembrane</keyword>
<proteinExistence type="predicted"/>
<organism evidence="5">
    <name type="scientific">marine metagenome</name>
    <dbReference type="NCBI Taxonomy" id="408172"/>
    <lineage>
        <taxon>unclassified sequences</taxon>
        <taxon>metagenomes</taxon>
        <taxon>ecological metagenomes</taxon>
    </lineage>
</organism>
<keyword evidence="4" id="KW-0472">Membrane</keyword>
<dbReference type="SUPFAM" id="SSF48452">
    <property type="entry name" value="TPR-like"/>
    <property type="match status" value="2"/>
</dbReference>
<reference evidence="5" key="1">
    <citation type="submission" date="2018-05" db="EMBL/GenBank/DDBJ databases">
        <authorList>
            <person name="Lanie J.A."/>
            <person name="Ng W.-L."/>
            <person name="Kazmierczak K.M."/>
            <person name="Andrzejewski T.M."/>
            <person name="Davidsen T.M."/>
            <person name="Wayne K.J."/>
            <person name="Tettelin H."/>
            <person name="Glass J.I."/>
            <person name="Rusch D."/>
            <person name="Podicherti R."/>
            <person name="Tsui H.-C.T."/>
            <person name="Winkler M.E."/>
        </authorList>
    </citation>
    <scope>NUCLEOTIDE SEQUENCE</scope>
</reference>
<keyword evidence="2" id="KW-0802">TPR repeat</keyword>
<evidence type="ECO:0000256" key="1">
    <source>
        <dbReference type="ARBA" id="ARBA00022737"/>
    </source>
</evidence>
<evidence type="ECO:0008006" key="6">
    <source>
        <dbReference type="Google" id="ProtNLM"/>
    </source>
</evidence>
<feature type="transmembrane region" description="Helical" evidence="4">
    <location>
        <begin position="22"/>
        <end position="46"/>
    </location>
</feature>
<dbReference type="PROSITE" id="PS50005">
    <property type="entry name" value="TPR"/>
    <property type="match status" value="5"/>
</dbReference>
<protein>
    <recommendedName>
        <fullName evidence="6">Tetratricopeptide repeat protein</fullName>
    </recommendedName>
</protein>
<feature type="compositionally biased region" description="Low complexity" evidence="3">
    <location>
        <begin position="64"/>
        <end position="74"/>
    </location>
</feature>
<evidence type="ECO:0000313" key="5">
    <source>
        <dbReference type="EMBL" id="SUZ93465.1"/>
    </source>
</evidence>
<dbReference type="InterPro" id="IPR011990">
    <property type="entry name" value="TPR-like_helical_dom_sf"/>
</dbReference>
<keyword evidence="1" id="KW-0677">Repeat</keyword>
<dbReference type="PANTHER" id="PTHR45586">
    <property type="entry name" value="TPR REPEAT-CONTAINING PROTEIN PA4667"/>
    <property type="match status" value="1"/>
</dbReference>
<feature type="region of interest" description="Disordered" evidence="3">
    <location>
        <begin position="49"/>
        <end position="87"/>
    </location>
</feature>
<evidence type="ECO:0000256" key="3">
    <source>
        <dbReference type="SAM" id="MobiDB-lite"/>
    </source>
</evidence>
<dbReference type="SMART" id="SM00028">
    <property type="entry name" value="TPR"/>
    <property type="match status" value="9"/>
</dbReference>
<dbReference type="PROSITE" id="PS50293">
    <property type="entry name" value="TPR_REGION"/>
    <property type="match status" value="1"/>
</dbReference>
<dbReference type="EMBL" id="UINC01002149">
    <property type="protein sequence ID" value="SUZ93465.1"/>
    <property type="molecule type" value="Genomic_DNA"/>
</dbReference>
<name>A0A381RNL2_9ZZZZ</name>